<evidence type="ECO:0000256" key="1">
    <source>
        <dbReference type="SAM" id="SignalP"/>
    </source>
</evidence>
<organism evidence="2 3">
    <name type="scientific">Drosophila erecta</name>
    <name type="common">Fruit fly</name>
    <dbReference type="NCBI Taxonomy" id="7220"/>
    <lineage>
        <taxon>Eukaryota</taxon>
        <taxon>Metazoa</taxon>
        <taxon>Ecdysozoa</taxon>
        <taxon>Arthropoda</taxon>
        <taxon>Hexapoda</taxon>
        <taxon>Insecta</taxon>
        <taxon>Pterygota</taxon>
        <taxon>Neoptera</taxon>
        <taxon>Endopterygota</taxon>
        <taxon>Diptera</taxon>
        <taxon>Brachycera</taxon>
        <taxon>Muscomorpha</taxon>
        <taxon>Ephydroidea</taxon>
        <taxon>Drosophilidae</taxon>
        <taxon>Drosophila</taxon>
        <taxon>Sophophora</taxon>
    </lineage>
</organism>
<protein>
    <submittedName>
        <fullName evidence="2">Uncharacterized protein</fullName>
    </submittedName>
</protein>
<feature type="chain" id="PRO_5006266873" evidence="1">
    <location>
        <begin position="21"/>
        <end position="126"/>
    </location>
</feature>
<proteinExistence type="predicted"/>
<dbReference type="SMART" id="SM00697">
    <property type="entry name" value="DM8"/>
    <property type="match status" value="1"/>
</dbReference>
<gene>
    <name evidence="2" type="primary">Dere\GG26865</name>
    <name evidence="2" type="synonym">GG26865</name>
    <name evidence="2" type="ORF">Dere_GG26865</name>
</gene>
<sequence>MTVFRWALLGLLGLVLLGSGVNIQVLKKLNGYKPFLYNFTTNACGYLKTKRNLLFQYFHELIAVYSNFNHSCPYNHDIIVEKLPINFVNHQVSVVLPVPEGEYLVHSVYTIRGKPRLEIKVFCRIF</sequence>
<evidence type="ECO:0000313" key="2">
    <source>
        <dbReference type="EMBL" id="KQS70430.1"/>
    </source>
</evidence>
<dbReference type="PANTHER" id="PTHR20898">
    <property type="entry name" value="DAEDALUS ON 3-RELATED-RELATED"/>
    <property type="match status" value="1"/>
</dbReference>
<dbReference type="EMBL" id="CH954177">
    <property type="protein sequence ID" value="KQS70430.1"/>
    <property type="molecule type" value="Genomic_DNA"/>
</dbReference>
<reference evidence="2 3" key="1">
    <citation type="journal article" date="2007" name="Nature">
        <title>Evolution of genes and genomes on the Drosophila phylogeny.</title>
        <authorList>
            <consortium name="Drosophila 12 Genomes Consortium"/>
            <person name="Clark A.G."/>
            <person name="Eisen M.B."/>
            <person name="Smith D.R."/>
            <person name="Bergman C.M."/>
            <person name="Oliver B."/>
            <person name="Markow T.A."/>
            <person name="Kaufman T.C."/>
            <person name="Kellis M."/>
            <person name="Gelbart W."/>
            <person name="Iyer V.N."/>
            <person name="Pollard D.A."/>
            <person name="Sackton T.B."/>
            <person name="Larracuente A.M."/>
            <person name="Singh N.D."/>
            <person name="Abad J.P."/>
            <person name="Abt D.N."/>
            <person name="Adryan B."/>
            <person name="Aguade M."/>
            <person name="Akashi H."/>
            <person name="Anderson W.W."/>
            <person name="Aquadro C.F."/>
            <person name="Ardell D.H."/>
            <person name="Arguello R."/>
            <person name="Artieri C.G."/>
            <person name="Barbash D.A."/>
            <person name="Barker D."/>
            <person name="Barsanti P."/>
            <person name="Batterham P."/>
            <person name="Batzoglou S."/>
            <person name="Begun D."/>
            <person name="Bhutkar A."/>
            <person name="Blanco E."/>
            <person name="Bosak S.A."/>
            <person name="Bradley R.K."/>
            <person name="Brand A.D."/>
            <person name="Brent M.R."/>
            <person name="Brooks A.N."/>
            <person name="Brown R.H."/>
            <person name="Butlin R.K."/>
            <person name="Caggese C."/>
            <person name="Calvi B.R."/>
            <person name="Bernardo de Carvalho A."/>
            <person name="Caspi A."/>
            <person name="Castrezana S."/>
            <person name="Celniker S.E."/>
            <person name="Chang J.L."/>
            <person name="Chapple C."/>
            <person name="Chatterji S."/>
            <person name="Chinwalla A."/>
            <person name="Civetta A."/>
            <person name="Clifton S.W."/>
            <person name="Comeron J.M."/>
            <person name="Costello J.C."/>
            <person name="Coyne J.A."/>
            <person name="Daub J."/>
            <person name="David R.G."/>
            <person name="Delcher A.L."/>
            <person name="Delehaunty K."/>
            <person name="Do C.B."/>
            <person name="Ebling H."/>
            <person name="Edwards K."/>
            <person name="Eickbush T."/>
            <person name="Evans J.D."/>
            <person name="Filipski A."/>
            <person name="Findeiss S."/>
            <person name="Freyhult E."/>
            <person name="Fulton L."/>
            <person name="Fulton R."/>
            <person name="Garcia A.C."/>
            <person name="Gardiner A."/>
            <person name="Garfield D.A."/>
            <person name="Garvin B.E."/>
            <person name="Gibson G."/>
            <person name="Gilbert D."/>
            <person name="Gnerre S."/>
            <person name="Godfrey J."/>
            <person name="Good R."/>
            <person name="Gotea V."/>
            <person name="Gravely B."/>
            <person name="Greenberg A.J."/>
            <person name="Griffiths-Jones S."/>
            <person name="Gross S."/>
            <person name="Guigo R."/>
            <person name="Gustafson E.A."/>
            <person name="Haerty W."/>
            <person name="Hahn M.W."/>
            <person name="Halligan D.L."/>
            <person name="Halpern A.L."/>
            <person name="Halter G.M."/>
            <person name="Han M.V."/>
            <person name="Heger A."/>
            <person name="Hillier L."/>
            <person name="Hinrichs A.S."/>
            <person name="Holmes I."/>
            <person name="Hoskins R.A."/>
            <person name="Hubisz M.J."/>
            <person name="Hultmark D."/>
            <person name="Huntley M.A."/>
            <person name="Jaffe D.B."/>
            <person name="Jagadeeshan S."/>
            <person name="Jeck W.R."/>
            <person name="Johnson J."/>
            <person name="Jones C.D."/>
            <person name="Jordan W.C."/>
            <person name="Karpen G.H."/>
            <person name="Kataoka E."/>
            <person name="Keightley P.D."/>
            <person name="Kheradpour P."/>
            <person name="Kirkness E.F."/>
            <person name="Koerich L.B."/>
            <person name="Kristiansen K."/>
            <person name="Kudrna D."/>
            <person name="Kulathinal R.J."/>
            <person name="Kumar S."/>
            <person name="Kwok R."/>
            <person name="Lander E."/>
            <person name="Langley C.H."/>
            <person name="Lapoint R."/>
            <person name="Lazzaro B.P."/>
            <person name="Lee S.J."/>
            <person name="Levesque L."/>
            <person name="Li R."/>
            <person name="Lin C.F."/>
            <person name="Lin M.F."/>
            <person name="Lindblad-Toh K."/>
            <person name="Llopart A."/>
            <person name="Long M."/>
            <person name="Low L."/>
            <person name="Lozovsky E."/>
            <person name="Lu J."/>
            <person name="Luo M."/>
            <person name="Machado C.A."/>
            <person name="Makalowski W."/>
            <person name="Marzo M."/>
            <person name="Matsuda M."/>
            <person name="Matzkin L."/>
            <person name="McAllister B."/>
            <person name="McBride C.S."/>
            <person name="McKernan B."/>
            <person name="McKernan K."/>
            <person name="Mendez-Lago M."/>
            <person name="Minx P."/>
            <person name="Mollenhauer M.U."/>
            <person name="Montooth K."/>
            <person name="Mount S.M."/>
            <person name="Mu X."/>
            <person name="Myers E."/>
            <person name="Negre B."/>
            <person name="Newfeld S."/>
            <person name="Nielsen R."/>
            <person name="Noor M.A."/>
            <person name="O'Grady P."/>
            <person name="Pachter L."/>
            <person name="Papaceit M."/>
            <person name="Parisi M.J."/>
            <person name="Parisi M."/>
            <person name="Parts L."/>
            <person name="Pedersen J.S."/>
            <person name="Pesole G."/>
            <person name="Phillippy A.M."/>
            <person name="Ponting C.P."/>
            <person name="Pop M."/>
            <person name="Porcelli D."/>
            <person name="Powell J.R."/>
            <person name="Prohaska S."/>
            <person name="Pruitt K."/>
            <person name="Puig M."/>
            <person name="Quesneville H."/>
            <person name="Ram K.R."/>
            <person name="Rand D."/>
            <person name="Rasmussen M.D."/>
            <person name="Reed L.K."/>
            <person name="Reenan R."/>
            <person name="Reily A."/>
            <person name="Remington K.A."/>
            <person name="Rieger T.T."/>
            <person name="Ritchie M.G."/>
            <person name="Robin C."/>
            <person name="Rogers Y.H."/>
            <person name="Rohde C."/>
            <person name="Rozas J."/>
            <person name="Rubenfield M.J."/>
            <person name="Ruiz A."/>
            <person name="Russo S."/>
            <person name="Salzberg S.L."/>
            <person name="Sanchez-Gracia A."/>
            <person name="Saranga D.J."/>
            <person name="Sato H."/>
            <person name="Schaeffer S.W."/>
            <person name="Schatz M.C."/>
            <person name="Schlenke T."/>
            <person name="Schwartz R."/>
            <person name="Segarra C."/>
            <person name="Singh R.S."/>
            <person name="Sirot L."/>
            <person name="Sirota M."/>
            <person name="Sisneros N.B."/>
            <person name="Smith C.D."/>
            <person name="Smith T.F."/>
            <person name="Spieth J."/>
            <person name="Stage D.E."/>
            <person name="Stark A."/>
            <person name="Stephan W."/>
            <person name="Strausberg R.L."/>
            <person name="Strempel S."/>
            <person name="Sturgill D."/>
            <person name="Sutton G."/>
            <person name="Sutton G.G."/>
            <person name="Tao W."/>
            <person name="Teichmann S."/>
            <person name="Tobari Y.N."/>
            <person name="Tomimura Y."/>
            <person name="Tsolas J.M."/>
            <person name="Valente V.L."/>
            <person name="Venter E."/>
            <person name="Venter J.C."/>
            <person name="Vicario S."/>
            <person name="Vieira F.G."/>
            <person name="Vilella A.J."/>
            <person name="Villasante A."/>
            <person name="Walenz B."/>
            <person name="Wang J."/>
            <person name="Wasserman M."/>
            <person name="Watts T."/>
            <person name="Wilson D."/>
            <person name="Wilson R.K."/>
            <person name="Wing R.A."/>
            <person name="Wolfner M.F."/>
            <person name="Wong A."/>
            <person name="Wong G.K."/>
            <person name="Wu C.I."/>
            <person name="Wu G."/>
            <person name="Yamamoto D."/>
            <person name="Yang H.P."/>
            <person name="Yang S.P."/>
            <person name="Yorke J.A."/>
            <person name="Yoshida K."/>
            <person name="Zdobnov E."/>
            <person name="Zhang P."/>
            <person name="Zhang Y."/>
            <person name="Zimin A.V."/>
            <person name="Baldwin J."/>
            <person name="Abdouelleil A."/>
            <person name="Abdulkadir J."/>
            <person name="Abebe A."/>
            <person name="Abera B."/>
            <person name="Abreu J."/>
            <person name="Acer S.C."/>
            <person name="Aftuck L."/>
            <person name="Alexander A."/>
            <person name="An P."/>
            <person name="Anderson E."/>
            <person name="Anderson S."/>
            <person name="Arachi H."/>
            <person name="Azer M."/>
            <person name="Bachantsang P."/>
            <person name="Barry A."/>
            <person name="Bayul T."/>
            <person name="Berlin A."/>
            <person name="Bessette D."/>
            <person name="Bloom T."/>
            <person name="Blye J."/>
            <person name="Boguslavskiy L."/>
            <person name="Bonnet C."/>
            <person name="Boukhgalter B."/>
            <person name="Bourzgui I."/>
            <person name="Brown A."/>
            <person name="Cahill P."/>
            <person name="Channer S."/>
            <person name="Cheshatsang Y."/>
            <person name="Chuda L."/>
            <person name="Citroen M."/>
            <person name="Collymore A."/>
            <person name="Cooke P."/>
            <person name="Costello M."/>
            <person name="D'Aco K."/>
            <person name="Daza R."/>
            <person name="De Haan G."/>
            <person name="DeGray S."/>
            <person name="DeMaso C."/>
            <person name="Dhargay N."/>
            <person name="Dooley K."/>
            <person name="Dooley E."/>
            <person name="Doricent M."/>
            <person name="Dorje P."/>
            <person name="Dorjee K."/>
            <person name="Dupes A."/>
            <person name="Elong R."/>
            <person name="Falk J."/>
            <person name="Farina A."/>
            <person name="Faro S."/>
            <person name="Ferguson D."/>
            <person name="Fisher S."/>
            <person name="Foley C.D."/>
            <person name="Franke A."/>
            <person name="Friedrich D."/>
            <person name="Gadbois L."/>
            <person name="Gearin G."/>
            <person name="Gearin C.R."/>
            <person name="Giannoukos G."/>
            <person name="Goode T."/>
            <person name="Graham J."/>
            <person name="Grandbois E."/>
            <person name="Grewal S."/>
            <person name="Gyaltsen K."/>
            <person name="Hafez N."/>
            <person name="Hagos B."/>
            <person name="Hall J."/>
            <person name="Henson C."/>
            <person name="Hollinger A."/>
            <person name="Honan T."/>
            <person name="Huard M.D."/>
            <person name="Hughes L."/>
            <person name="Hurhula B."/>
            <person name="Husby M.E."/>
            <person name="Kamat A."/>
            <person name="Kanga B."/>
            <person name="Kashin S."/>
            <person name="Khazanovich D."/>
            <person name="Kisner P."/>
            <person name="Lance K."/>
            <person name="Lara M."/>
            <person name="Lee W."/>
            <person name="Lennon N."/>
            <person name="Letendre F."/>
            <person name="LeVine R."/>
            <person name="Lipovsky A."/>
            <person name="Liu X."/>
            <person name="Liu J."/>
            <person name="Liu S."/>
            <person name="Lokyitsang T."/>
            <person name="Lokyitsang Y."/>
            <person name="Lubonja R."/>
            <person name="Lui A."/>
            <person name="MacDonald P."/>
            <person name="Magnisalis V."/>
            <person name="Maru K."/>
            <person name="Matthews C."/>
            <person name="McCusker W."/>
            <person name="McDonough S."/>
            <person name="Mehta T."/>
            <person name="Meldrim J."/>
            <person name="Meneus L."/>
            <person name="Mihai O."/>
            <person name="Mihalev A."/>
            <person name="Mihova T."/>
            <person name="Mittelman R."/>
            <person name="Mlenga V."/>
            <person name="Montmayeur A."/>
            <person name="Mulrain L."/>
            <person name="Navidi A."/>
            <person name="Naylor J."/>
            <person name="Negash T."/>
            <person name="Nguyen T."/>
            <person name="Nguyen N."/>
            <person name="Nicol R."/>
            <person name="Norbu C."/>
            <person name="Norbu N."/>
            <person name="Novod N."/>
            <person name="O'Neill B."/>
            <person name="Osman S."/>
            <person name="Markiewicz E."/>
            <person name="Oyono O.L."/>
            <person name="Patti C."/>
            <person name="Phunkhang P."/>
            <person name="Pierre F."/>
            <person name="Priest M."/>
            <person name="Raghuraman S."/>
            <person name="Rege F."/>
            <person name="Reyes R."/>
            <person name="Rise C."/>
            <person name="Rogov P."/>
            <person name="Ross K."/>
            <person name="Ryan E."/>
            <person name="Settipalli S."/>
            <person name="Shea T."/>
            <person name="Sherpa N."/>
            <person name="Shi L."/>
            <person name="Shih D."/>
            <person name="Sparrow T."/>
            <person name="Spaulding J."/>
            <person name="Stalker J."/>
            <person name="Stange-Thomann N."/>
            <person name="Stavropoulos S."/>
            <person name="Stone C."/>
            <person name="Strader C."/>
            <person name="Tesfaye S."/>
            <person name="Thomson T."/>
            <person name="Thoulutsang Y."/>
            <person name="Thoulutsang D."/>
            <person name="Topham K."/>
            <person name="Topping I."/>
            <person name="Tsamla T."/>
            <person name="Vassiliev H."/>
            <person name="Vo A."/>
            <person name="Wangchuk T."/>
            <person name="Wangdi T."/>
            <person name="Weiand M."/>
            <person name="Wilkinson J."/>
            <person name="Wilson A."/>
            <person name="Yadav S."/>
            <person name="Young G."/>
            <person name="Yu Q."/>
            <person name="Zembek L."/>
            <person name="Zhong D."/>
            <person name="Zimmer A."/>
            <person name="Zwirko Z."/>
            <person name="Jaffe D.B."/>
            <person name="Alvarez P."/>
            <person name="Brockman W."/>
            <person name="Butler J."/>
            <person name="Chin C."/>
            <person name="Gnerre S."/>
            <person name="Grabherr M."/>
            <person name="Kleber M."/>
            <person name="Mauceli E."/>
            <person name="MacCallum I."/>
        </authorList>
    </citation>
    <scope>NUCLEOTIDE SEQUENCE [LARGE SCALE GENOMIC DNA]</scope>
    <source>
        <strain evidence="2 3">TSC#14021-0224.01</strain>
    </source>
</reference>
<accession>A0A0Q5WJA4</accession>
<dbReference type="AlphaFoldDB" id="A0A0Q5WJA4"/>
<evidence type="ECO:0000313" key="3">
    <source>
        <dbReference type="Proteomes" id="UP000008711"/>
    </source>
</evidence>
<dbReference type="InterPro" id="IPR010512">
    <property type="entry name" value="DUF1091"/>
</dbReference>
<dbReference type="Proteomes" id="UP000008711">
    <property type="component" value="Unassembled WGS sequence"/>
</dbReference>
<dbReference type="OrthoDB" id="7840513at2759"/>
<dbReference type="PANTHER" id="PTHR20898:SF0">
    <property type="entry name" value="DAEDALUS ON 3-RELATED"/>
    <property type="match status" value="1"/>
</dbReference>
<dbReference type="Pfam" id="PF06477">
    <property type="entry name" value="DUF1091"/>
    <property type="match status" value="1"/>
</dbReference>
<feature type="signal peptide" evidence="1">
    <location>
        <begin position="1"/>
        <end position="20"/>
    </location>
</feature>
<keyword evidence="3" id="KW-1185">Reference proteome</keyword>
<reference evidence="2 3" key="2">
    <citation type="journal article" date="2008" name="Bioinformatics">
        <title>Assembly reconciliation.</title>
        <authorList>
            <person name="Zimin A.V."/>
            <person name="Smith D.R."/>
            <person name="Sutton G."/>
            <person name="Yorke J.A."/>
        </authorList>
    </citation>
    <scope>NUCLEOTIDE SEQUENCE [LARGE SCALE GENOMIC DNA]</scope>
    <source>
        <strain evidence="2 3">TSC#14021-0224.01</strain>
    </source>
</reference>
<keyword evidence="1" id="KW-0732">Signal</keyword>
<name>A0A0Q5WJA4_DROER</name>